<name>A0AAD6UWW5_9AGAR</name>
<protein>
    <submittedName>
        <fullName evidence="2">Uncharacterized protein</fullName>
    </submittedName>
</protein>
<dbReference type="Proteomes" id="UP001219525">
    <property type="component" value="Unassembled WGS sequence"/>
</dbReference>
<organism evidence="2 3">
    <name type="scientific">Mycena pura</name>
    <dbReference type="NCBI Taxonomy" id="153505"/>
    <lineage>
        <taxon>Eukaryota</taxon>
        <taxon>Fungi</taxon>
        <taxon>Dikarya</taxon>
        <taxon>Basidiomycota</taxon>
        <taxon>Agaricomycotina</taxon>
        <taxon>Agaricomycetes</taxon>
        <taxon>Agaricomycetidae</taxon>
        <taxon>Agaricales</taxon>
        <taxon>Marasmiineae</taxon>
        <taxon>Mycenaceae</taxon>
        <taxon>Mycena</taxon>
    </lineage>
</organism>
<sequence length="328" mass="36356">MTADDREVGEASNPSSFTVMMSTQKNSGYHYRANKAGERQGPLSQIRETLFLRCSLKLARDVWCKGTFCHLESSAAVHSCQLIGSYQWRPWLREGIFVRVHVRVEVARVVVPDRGRDRRPGHREREDALNAVAEQHLRGRHAEGGKEGGSGADAPPGVDYGALPAADVLVVPLPGLRIDGLADGVKDTEGRSTDRAERRGGQQGTCRGKIWGGEAGEPGKWTERRVAGVAEVIGWARGRLAEAEYGQVGYAHREEDEQAGHTGSIEAGVEPDLGTEEDPAEKGFKQRRLQPPMMGDLGLFRSHWPRARYWHGATINYADHWYLHDMIF</sequence>
<gene>
    <name evidence="2" type="ORF">GGX14DRAFT_596380</name>
</gene>
<feature type="compositionally biased region" description="Basic and acidic residues" evidence="1">
    <location>
        <begin position="184"/>
        <end position="200"/>
    </location>
</feature>
<feature type="region of interest" description="Disordered" evidence="1">
    <location>
        <begin position="254"/>
        <end position="288"/>
    </location>
</feature>
<dbReference type="EMBL" id="JARJCW010000124">
    <property type="protein sequence ID" value="KAJ7192117.1"/>
    <property type="molecule type" value="Genomic_DNA"/>
</dbReference>
<evidence type="ECO:0000256" key="1">
    <source>
        <dbReference type="SAM" id="MobiDB-lite"/>
    </source>
</evidence>
<proteinExistence type="predicted"/>
<evidence type="ECO:0000313" key="2">
    <source>
        <dbReference type="EMBL" id="KAJ7192117.1"/>
    </source>
</evidence>
<feature type="region of interest" description="Disordered" evidence="1">
    <location>
        <begin position="184"/>
        <end position="217"/>
    </location>
</feature>
<dbReference type="AlphaFoldDB" id="A0AAD6UWW5"/>
<keyword evidence="3" id="KW-1185">Reference proteome</keyword>
<evidence type="ECO:0000313" key="3">
    <source>
        <dbReference type="Proteomes" id="UP001219525"/>
    </source>
</evidence>
<comment type="caution">
    <text evidence="2">The sequence shown here is derived from an EMBL/GenBank/DDBJ whole genome shotgun (WGS) entry which is preliminary data.</text>
</comment>
<feature type="region of interest" description="Disordered" evidence="1">
    <location>
        <begin position="139"/>
        <end position="158"/>
    </location>
</feature>
<accession>A0AAD6UWW5</accession>
<reference evidence="2" key="1">
    <citation type="submission" date="2023-03" db="EMBL/GenBank/DDBJ databases">
        <title>Massive genome expansion in bonnet fungi (Mycena s.s.) driven by repeated elements and novel gene families across ecological guilds.</title>
        <authorList>
            <consortium name="Lawrence Berkeley National Laboratory"/>
            <person name="Harder C.B."/>
            <person name="Miyauchi S."/>
            <person name="Viragh M."/>
            <person name="Kuo A."/>
            <person name="Thoen E."/>
            <person name="Andreopoulos B."/>
            <person name="Lu D."/>
            <person name="Skrede I."/>
            <person name="Drula E."/>
            <person name="Henrissat B."/>
            <person name="Morin E."/>
            <person name="Kohler A."/>
            <person name="Barry K."/>
            <person name="LaButti K."/>
            <person name="Morin E."/>
            <person name="Salamov A."/>
            <person name="Lipzen A."/>
            <person name="Mereny Z."/>
            <person name="Hegedus B."/>
            <person name="Baldrian P."/>
            <person name="Stursova M."/>
            <person name="Weitz H."/>
            <person name="Taylor A."/>
            <person name="Grigoriev I.V."/>
            <person name="Nagy L.G."/>
            <person name="Martin F."/>
            <person name="Kauserud H."/>
        </authorList>
    </citation>
    <scope>NUCLEOTIDE SEQUENCE</scope>
    <source>
        <strain evidence="2">9144</strain>
    </source>
</reference>